<reference evidence="1 2" key="1">
    <citation type="submission" date="2022-06" db="EMBL/GenBank/DDBJ databases">
        <title>Isolation of gut microbiota from human fecal samples.</title>
        <authorList>
            <person name="Pamer E.G."/>
            <person name="Barat B."/>
            <person name="Waligurski E."/>
            <person name="Medina S."/>
            <person name="Paddock L."/>
            <person name="Mostad J."/>
        </authorList>
    </citation>
    <scope>NUCLEOTIDE SEQUENCE [LARGE SCALE GENOMIC DNA]</scope>
    <source>
        <strain evidence="1 2">DFI.1.1</strain>
    </source>
</reference>
<dbReference type="EMBL" id="JANGEW010000002">
    <property type="protein sequence ID" value="MCQ5341889.1"/>
    <property type="molecule type" value="Genomic_DNA"/>
</dbReference>
<dbReference type="Proteomes" id="UP001206692">
    <property type="component" value="Unassembled WGS sequence"/>
</dbReference>
<name>A0ABT1SPY8_9FIRM</name>
<evidence type="ECO:0000313" key="1">
    <source>
        <dbReference type="EMBL" id="MCQ5341889.1"/>
    </source>
</evidence>
<protein>
    <submittedName>
        <fullName evidence="1">Uncharacterized protein</fullName>
    </submittedName>
</protein>
<comment type="caution">
    <text evidence="1">The sequence shown here is derived from an EMBL/GenBank/DDBJ whole genome shotgun (WGS) entry which is preliminary data.</text>
</comment>
<dbReference type="RefSeq" id="WP_227163103.1">
    <property type="nucleotide sequence ID" value="NZ_JAJCIO010000002.1"/>
</dbReference>
<sequence>KDLFTGVHSIIVQFSKVICHRRSDDLFILPNSEELVKRFLKVLSKPAFAAVVSAGPSEVFPLTACLVYSRVKELSRLYVEKIYTKKDPPP</sequence>
<organism evidence="1 2">
    <name type="scientific">Megasphaera massiliensis</name>
    <dbReference type="NCBI Taxonomy" id="1232428"/>
    <lineage>
        <taxon>Bacteria</taxon>
        <taxon>Bacillati</taxon>
        <taxon>Bacillota</taxon>
        <taxon>Negativicutes</taxon>
        <taxon>Veillonellales</taxon>
        <taxon>Veillonellaceae</taxon>
        <taxon>Megasphaera</taxon>
    </lineage>
</organism>
<keyword evidence="2" id="KW-1185">Reference proteome</keyword>
<accession>A0ABT1SPY8</accession>
<proteinExistence type="predicted"/>
<feature type="non-terminal residue" evidence="1">
    <location>
        <position position="1"/>
    </location>
</feature>
<gene>
    <name evidence="1" type="ORF">NE675_02395</name>
</gene>
<evidence type="ECO:0000313" key="2">
    <source>
        <dbReference type="Proteomes" id="UP001206692"/>
    </source>
</evidence>